<protein>
    <submittedName>
        <fullName evidence="4">Two-component system response regulator</fullName>
    </submittedName>
</protein>
<dbReference type="Gene3D" id="3.40.50.2300">
    <property type="match status" value="1"/>
</dbReference>
<keyword evidence="5" id="KW-1185">Reference proteome</keyword>
<dbReference type="CDD" id="cd17551">
    <property type="entry name" value="REC_RpfG-like"/>
    <property type="match status" value="1"/>
</dbReference>
<dbReference type="SMART" id="SM00448">
    <property type="entry name" value="REC"/>
    <property type="match status" value="1"/>
</dbReference>
<reference evidence="4 5" key="1">
    <citation type="submission" date="2023-07" db="EMBL/GenBank/DDBJ databases">
        <title>Sorghum-associated microbial communities from plants grown in Nebraska, USA.</title>
        <authorList>
            <person name="Schachtman D."/>
        </authorList>
    </citation>
    <scope>NUCLEOTIDE SEQUENCE [LARGE SCALE GENOMIC DNA]</scope>
    <source>
        <strain evidence="4 5">BE308</strain>
    </source>
</reference>
<dbReference type="InterPro" id="IPR001789">
    <property type="entry name" value="Sig_transdc_resp-reg_receiver"/>
</dbReference>
<dbReference type="SUPFAM" id="SSF52172">
    <property type="entry name" value="CheY-like"/>
    <property type="match status" value="1"/>
</dbReference>
<comment type="caution">
    <text evidence="4">The sequence shown here is derived from an EMBL/GenBank/DDBJ whole genome shotgun (WGS) entry which is preliminary data.</text>
</comment>
<dbReference type="EMBL" id="JAVDXO010000011">
    <property type="protein sequence ID" value="MDR7308492.1"/>
    <property type="molecule type" value="Genomic_DNA"/>
</dbReference>
<feature type="modified residue" description="4-aspartylphosphate" evidence="1">
    <location>
        <position position="53"/>
    </location>
</feature>
<dbReference type="PROSITE" id="PS51832">
    <property type="entry name" value="HD_GYP"/>
    <property type="match status" value="1"/>
</dbReference>
<dbReference type="Proteomes" id="UP001268089">
    <property type="component" value="Unassembled WGS sequence"/>
</dbReference>
<evidence type="ECO:0000313" key="5">
    <source>
        <dbReference type="Proteomes" id="UP001268089"/>
    </source>
</evidence>
<evidence type="ECO:0000259" key="3">
    <source>
        <dbReference type="PROSITE" id="PS51832"/>
    </source>
</evidence>
<dbReference type="InterPro" id="IPR052020">
    <property type="entry name" value="Cyclic_di-GMP/3'3'-cGAMP_PDE"/>
</dbReference>
<dbReference type="SMART" id="SM00471">
    <property type="entry name" value="HDc"/>
    <property type="match status" value="1"/>
</dbReference>
<dbReference type="RefSeq" id="WP_310345875.1">
    <property type="nucleotide sequence ID" value="NZ_JAVDXO010000011.1"/>
</dbReference>
<feature type="domain" description="Response regulatory" evidence="2">
    <location>
        <begin position="3"/>
        <end position="120"/>
    </location>
</feature>
<evidence type="ECO:0000259" key="2">
    <source>
        <dbReference type="PROSITE" id="PS50110"/>
    </source>
</evidence>
<dbReference type="PROSITE" id="PS50110">
    <property type="entry name" value="RESPONSE_REGULATORY"/>
    <property type="match status" value="1"/>
</dbReference>
<dbReference type="Gene3D" id="1.10.3210.10">
    <property type="entry name" value="Hypothetical protein af1432"/>
    <property type="match status" value="1"/>
</dbReference>
<gene>
    <name evidence="4" type="ORF">J2X15_003804</name>
</gene>
<dbReference type="InterPro" id="IPR003607">
    <property type="entry name" value="HD/PDEase_dom"/>
</dbReference>
<dbReference type="Pfam" id="PF13487">
    <property type="entry name" value="HD_5"/>
    <property type="match status" value="1"/>
</dbReference>
<dbReference type="PANTHER" id="PTHR45228:SF1">
    <property type="entry name" value="CYCLIC DI-GMP PHOSPHODIESTERASE TM_0186"/>
    <property type="match status" value="1"/>
</dbReference>
<name>A0ABU1ZSG9_9BURK</name>
<dbReference type="Pfam" id="PF00072">
    <property type="entry name" value="Response_reg"/>
    <property type="match status" value="1"/>
</dbReference>
<proteinExistence type="predicted"/>
<evidence type="ECO:0000313" key="4">
    <source>
        <dbReference type="EMBL" id="MDR7308492.1"/>
    </source>
</evidence>
<organism evidence="4 5">
    <name type="scientific">Rhodoferax saidenbachensis</name>
    <dbReference type="NCBI Taxonomy" id="1484693"/>
    <lineage>
        <taxon>Bacteria</taxon>
        <taxon>Pseudomonadati</taxon>
        <taxon>Pseudomonadota</taxon>
        <taxon>Betaproteobacteria</taxon>
        <taxon>Burkholderiales</taxon>
        <taxon>Comamonadaceae</taxon>
        <taxon>Rhodoferax</taxon>
    </lineage>
</organism>
<feature type="domain" description="HD-GYP" evidence="3">
    <location>
        <begin position="147"/>
        <end position="344"/>
    </location>
</feature>
<accession>A0ABU1ZSG9</accession>
<dbReference type="PANTHER" id="PTHR45228">
    <property type="entry name" value="CYCLIC DI-GMP PHOSPHODIESTERASE TM_0186-RELATED"/>
    <property type="match status" value="1"/>
</dbReference>
<evidence type="ECO:0000256" key="1">
    <source>
        <dbReference type="PROSITE-ProRule" id="PRU00169"/>
    </source>
</evidence>
<dbReference type="InterPro" id="IPR011006">
    <property type="entry name" value="CheY-like_superfamily"/>
</dbReference>
<dbReference type="InterPro" id="IPR037522">
    <property type="entry name" value="HD_GYP_dom"/>
</dbReference>
<keyword evidence="1" id="KW-0597">Phosphoprotein</keyword>
<dbReference type="SUPFAM" id="SSF109604">
    <property type="entry name" value="HD-domain/PDEase-like"/>
    <property type="match status" value="1"/>
</dbReference>
<dbReference type="CDD" id="cd00077">
    <property type="entry name" value="HDc"/>
    <property type="match status" value="1"/>
</dbReference>
<sequence length="354" mass="38920">MQHALIVDDTPATLALLSELVEKLGDCRAVPFANSSEALAWCERTPVDLVIVDYTMDGMDGLEFIRRFRSIPGRDIAPIMMVTASDQKPVRYRALDAGANDFMAKPVDKVEFLARAKNLLILSDARTKLADRAAWLADEVQKATAEILARERDTVMRLSRAAEFRDPETGAHISRMAHYSRLIAKGLGMTEAEQDLLLEAAPMHDLGKVGIADSILLKPGRLTEAEFVIMKQHAVYGYELLQGSASRVLQTGAEIALGHHEKFDGSGYPQGLKGEAIPLFSRIVAVADVFDALTSERPYKKAWTLEEAVDFLTAGAGTHFDPRCVQSFLNVWDDITAVRALHADDGESKLLSIL</sequence>